<dbReference type="InterPro" id="IPR032183">
    <property type="entry name" value="PKD-like"/>
</dbReference>
<evidence type="ECO:0000313" key="1">
    <source>
        <dbReference type="EMBL" id="AZS29564.1"/>
    </source>
</evidence>
<evidence type="ECO:0008006" key="3">
    <source>
        <dbReference type="Google" id="ProtNLM"/>
    </source>
</evidence>
<sequence length="516" mass="58512">MKKLCYILFMAITWCSCYEDKGNYNYRDLADVEVALPDEAYCLSFGESLKITPTINTVIPEVDLRYDWEFLTDTLDTWWNQYISVFQERDLDYVCTMGRIFPTEGSYKLRLNVTQVSSGRHFYSNEVDVKLIAQASVLGAMVLHGDGNASDIGIVAAKEFQLAPPSGTFVEQILPCYYSEQNGGAKIDGKGISIIQTYLSQDYMDNVVIIALTDESSAVTESKTMLKIDEWNDLFVGNLNRGIPQGFCVKDYNVYVFDDGDIFTRQAYTYPFTTPVYEKDVYGYDFYPQIFFPSGSLLNNTGMFFEKNKRAFMILQNLFNFDNWTIMNADSGVFNPGDMKADFVYMDAGGRYGMLAVMKEDNGNYFIAEMDWNAASYDQVPVYRYDLMHLPEVQNGDVVNWAFGTAQINMAYYATANEVKQFSVDAGQKIIPETLKMTNNDPIIFEGEITMMKILKPAILTDYYMSNVEMVIGTYGGTIGSGKLYSLELDPTSGRAKSVKSYSGFDRIYDVVLKVY</sequence>
<dbReference type="PROSITE" id="PS51257">
    <property type="entry name" value="PROKAR_LIPOPROTEIN"/>
    <property type="match status" value="1"/>
</dbReference>
<keyword evidence="2" id="KW-1185">Reference proteome</keyword>
<gene>
    <name evidence="1" type="ORF">D8S85_08380</name>
</gene>
<dbReference type="RefSeq" id="WP_106480291.1">
    <property type="nucleotide sequence ID" value="NZ_CP032819.1"/>
</dbReference>
<accession>A0A3S9VSP0</accession>
<name>A0A3S9VSP0_9BACT</name>
<proteinExistence type="predicted"/>
<organism evidence="1 2">
    <name type="scientific">Butyricimonas faecalis</name>
    <dbReference type="NCBI Taxonomy" id="2093856"/>
    <lineage>
        <taxon>Bacteria</taxon>
        <taxon>Pseudomonadati</taxon>
        <taxon>Bacteroidota</taxon>
        <taxon>Bacteroidia</taxon>
        <taxon>Bacteroidales</taxon>
        <taxon>Odoribacteraceae</taxon>
        <taxon>Butyricimonas</taxon>
    </lineage>
</organism>
<reference evidence="1 2" key="1">
    <citation type="submission" date="2018-10" db="EMBL/GenBank/DDBJ databases">
        <title>Butyricimonas faecalis sp. nov., isolated from human faeces and emended description of the genus Butyricimonas.</title>
        <authorList>
            <person name="Le Roy T."/>
            <person name="Van der Smissen P."/>
            <person name="Paquot A."/>
            <person name="Delzenne N."/>
            <person name="Muccioli G."/>
            <person name="Collet J.-F."/>
            <person name="Cani P.D."/>
        </authorList>
    </citation>
    <scope>NUCLEOTIDE SEQUENCE [LARGE SCALE GENOMIC DNA]</scope>
    <source>
        <strain evidence="1 2">H184</strain>
    </source>
</reference>
<dbReference type="AlphaFoldDB" id="A0A3S9VSP0"/>
<dbReference type="KEGG" id="buy:D8S85_08380"/>
<dbReference type="Proteomes" id="UP000270673">
    <property type="component" value="Chromosome"/>
</dbReference>
<evidence type="ECO:0000313" key="2">
    <source>
        <dbReference type="Proteomes" id="UP000270673"/>
    </source>
</evidence>
<dbReference type="EMBL" id="CP032819">
    <property type="protein sequence ID" value="AZS29564.1"/>
    <property type="molecule type" value="Genomic_DNA"/>
</dbReference>
<dbReference type="Pfam" id="PF16407">
    <property type="entry name" value="PKD_2"/>
    <property type="match status" value="1"/>
</dbReference>
<protein>
    <recommendedName>
        <fullName evidence="3">PKD-like family protein</fullName>
    </recommendedName>
</protein>
<dbReference type="OrthoDB" id="1095195at2"/>